<evidence type="ECO:0000256" key="12">
    <source>
        <dbReference type="ARBA" id="ARBA00023273"/>
    </source>
</evidence>
<dbReference type="Gene3D" id="1.10.472.130">
    <property type="match status" value="1"/>
</dbReference>
<name>A0A6A4VSM7_AMPAM</name>
<feature type="compositionally biased region" description="Basic and acidic residues" evidence="13">
    <location>
        <begin position="1"/>
        <end position="15"/>
    </location>
</feature>
<dbReference type="InterPro" id="IPR043157">
    <property type="entry name" value="Dynein_AAA1S"/>
</dbReference>
<evidence type="ECO:0000256" key="10">
    <source>
        <dbReference type="ARBA" id="ARBA00023175"/>
    </source>
</evidence>
<evidence type="ECO:0000256" key="2">
    <source>
        <dbReference type="ARBA" id="ARBA00008887"/>
    </source>
</evidence>
<feature type="domain" description="AAA+ ATPase" evidence="14">
    <location>
        <begin position="1424"/>
        <end position="1563"/>
    </location>
</feature>
<dbReference type="FunFam" id="1.20.58.1120:FF:000001">
    <property type="entry name" value="dynein heavy chain 2, axonemal"/>
    <property type="match status" value="1"/>
</dbReference>
<dbReference type="Gene3D" id="3.20.180.20">
    <property type="entry name" value="Dynein heavy chain, N-terminal domain 2"/>
    <property type="match status" value="1"/>
</dbReference>
<dbReference type="FunFam" id="3.40.50.300:FF:002141">
    <property type="entry name" value="Dynein heavy chain"/>
    <property type="match status" value="1"/>
</dbReference>
<dbReference type="GO" id="GO:0051959">
    <property type="term" value="F:dynein light intermediate chain binding"/>
    <property type="evidence" value="ECO:0007669"/>
    <property type="project" value="InterPro"/>
</dbReference>
<protein>
    <submittedName>
        <fullName evidence="15">Dynein heavy chain 6, axonemal</fullName>
    </submittedName>
</protein>
<feature type="region of interest" description="Disordered" evidence="13">
    <location>
        <begin position="1"/>
        <end position="43"/>
    </location>
</feature>
<evidence type="ECO:0000256" key="4">
    <source>
        <dbReference type="ARBA" id="ARBA00022701"/>
    </source>
</evidence>
<sequence>MSGDRRLSEMPRRDPSGGSGGPSHGSSGASARSLGLPYLPPTNPAMARQLQERLLVPPGLKERLRQDPLRLPRAPGAIAPGKKSTRPFQLSPLEWPGQIRSGKRGHGCASYEDILKASSKKTKTKTKHTSSVAVSGRASDQRPAGSRLSSVGAGAASESSGTSASTELSAGSVQLDEVPQDVACIIDKVRKDARVGFFYLVASVPTYAVERHYYCLKVAPYSAIDPEEYFTISKHGVTHVLNKEADFVPLPEWERDYIMFQKLARIRTFRQFRMWKQFAQWRVNVRWCKFHLAQRSLSQNLFILQPCLRAALLAVRHLCNAVATLGIVDIDDTNIYTLDNFIQAESDQLSSVQDSLAEFRRLVRDIVQTACNTAMLEAGFPTEEYIEELALAVKCGQTVWKTKLHMDPQQCLALFKVGDYSQQMSFTEQADKRRQCQRLTRFIYTIDLILMTCKHQLVKNTLFYMERALSSRVERIPPEDQLIIELTAKPADKPKTEAKKPAGPSNEPPPPPEPSPEPPEPPEPGEEPETPAEPLFLTSLEFRGAVPRLVPPIKEFRLTVEKLLTSSRELVENMENLFTDDTFMFITRPTINGKTLGSDDQEGPDLEDVLDSDEQMADVSTHISEMVVVGFQAAETYIQTFEHVKEWFYENMRTDMTSFATIGCDLDQFGSALAKFTSQVNEVKNIPVDRKLGVFCVNATDVRDMVRPSPEHCLEQIHKIMPTVTKARVEALMQESQDAHYKLEITPTTTEEYVTFLTFLDDISIRIESLEQEADVVCQMVELMEDYQTPIPPEYIAEFNTLSPTVAILHDLTDNCVSDRDACVEKLSASLAKDIKTLSKDVESVTQQINEPVLLQMEADHKVVRDKLTACTEILRKHENAAATLKDHQKKFRLEVTKLEQLEKAQDELRLRTLLWDSLDEWDKFLNDTLVAPFNDLDVEELTQLVARFNKTVVQLEKGLPPNNVNAVLKAKVDDFRVKLTTIADLRNTTLRRRHWEAIERLLGRPLLDLDEQTPLTLRLLIDYQAFAKAEQIKEISGQASSEASLETLLGKVEAVWKSTEFSVVPLSGQKDVFILGGTDDIQQLLDESNINIQTISSSRHVGPIRSRVEDWEKRLDLFAKTLDEWLTCQRTWLYLGSVFCAPDIQRQLPTEAKLFITVDKSYKDIMRRVYKVPLAIRAATQAGMLDALQTNNGLLDQIMKCLEAYLESKRVIFPRFYFLSNDELLEILAQGLKARGNVEDWLGKVEEAMFTSLRRAMKQALLDYAEPSKEAWVTSHPSQVVLTVSQIVWCRDVHAVLDGNHDRLAAMKAFEDEMFQTLNQLAAMVRGELKDLERNVLCALITISVHSRDIITGLVQSQCDSSGSFEWLKQLRYYWSVQADTCEAAMSLARHTYGYEYLGASPRLVITPLTDRCYLCLMGALQLDLGGAPAGPAGTGKTETTKDLAKSLAIQCVVFNCSEGIDYKMMGRFFSGLAQSGAWCCFDEFNRIDIEVLSVIAQQLITIRGAKVVGAQRFMFEGREIKLVRSCAAFITMNPGYAGRTELPDNLKALFRPISMMVPDYGLIAEVILYSEGFESSKNLARKMVHLFRLCSEQLSQQSHYDFGMRALKSVLVMAGRLKRENPQINEDIVLIRALRDANVPKFLSDDLVLFKAILDDLFPGAVIPEIDYGQLKECIIDVMVSMKMQPEPCQIRKVIQFHETMIVRHGVMLVGPSGGGKTTIYRILQKSLTKMLEDGHESPYYRVVHVEVLNPKSITMGELYGEVNLLTLEWRDGVLGRLVRGAVSDTTEDQHWIVFDGPVDAVWIENMNTVLDDNKLLCLTNSERIKLTPGVRMVFEVDDLAQASPATVSRCGMVFVDPGEMKWLPFVKTWLDDLEETGQLRDYMRVQLQQMFERYVEDGLRFVARYCTQAMPQAEVNKVAMMCRLMTSLLFGPGGLNPVKEPLRLNELLAQTFVFCYLWTVGGNLVEQHREQFEQFIRKQLEDNAEVKLPTHSDLWSFRMDYTNKKMDPWERIVPPFHFDPEMSFVNIVVPTVDTIRYSYLLDKLLAVNTSVMFTGGTGVGKSIIGRFQLLALGAKIVPVFFNFSANTTSMRAQEVVESKLERRRRTVLAAPAEKKVVVFIDDVNMPRPEIYGAQPPVELLRQLLDFGGLYDRKELFWKSIQDVVVCAACAPPGGGRHQLNGRFLRHFCMLLIPQPNEATLVHIFRSIVHGFLAGFAAPVKSLADAIVNSAVEIYIRISLDLLPTPSKSHYIFNLRDLSKCINGVLQADPSVIVDKEPMFRLFTHEAQRVFHDRLVTDDDKMYFNTMMLEVAGRNFAINMDPQVLRDTPILFGDFIKMGAEEDQKMYEEFKDHDKLQKILQDYLDDYNVSGGREMQLVFFRDAVEHVTRLARILRTDRGNALLVGVGGTGKQSLTRLACHVNNATCFMIALCRGYDHTSFRDDLRQLYWQAGVQRNKTVFFFADYQIAQEEFMEDIDSILNSGEVPSLYDPEEYEKVIIASRPFAKQAGIPEGDRDAIFSHFISHVRSNLHIVLSMSPAGEAFRFYCRMFPAVVNCCTIDWFSEWPAEALLEVARKLLKKDEIGDPDLTENICKMCVTAHQDVVEARARFLNQLKRYYYVTPTSYLELINLYGTMLKEQKTKINGAKERISNGLKKLKETNSLVDTMSVELVALEPELKKKSADTELLMERLAKDQSAADKVREVVQVEEAAAKVKADETQTLADDAQKDLDEALPALEAAVKALDSLDKSDISEIKVFNKPPEMVQIVLEAVCILLGAKTDWATAKQVLSDNNFLKRLMEYDKENIPETVLRKIKKYIDDPKFVPEVVEKVSKACKSMCLWVRAIDLFARVFKEVEPKRAR</sequence>
<dbReference type="InterPro" id="IPR027417">
    <property type="entry name" value="P-loop_NTPase"/>
</dbReference>
<dbReference type="FunFam" id="1.10.8.710:FF:000004">
    <property type="entry name" value="Dynein axonemal heavy chain 6"/>
    <property type="match status" value="1"/>
</dbReference>
<dbReference type="Pfam" id="PF12777">
    <property type="entry name" value="MT"/>
    <property type="match status" value="1"/>
</dbReference>
<reference evidence="15 16" key="1">
    <citation type="submission" date="2019-07" db="EMBL/GenBank/DDBJ databases">
        <title>Draft genome assembly of a fouling barnacle, Amphibalanus amphitrite (Darwin, 1854): The first reference genome for Thecostraca.</title>
        <authorList>
            <person name="Kim W."/>
        </authorList>
    </citation>
    <scope>NUCLEOTIDE SEQUENCE [LARGE SCALE GENOMIC DNA]</scope>
    <source>
        <strain evidence="15">SNU_AA5</strain>
        <tissue evidence="15">Soma without cirri and trophi</tissue>
    </source>
</reference>
<evidence type="ECO:0000256" key="3">
    <source>
        <dbReference type="ARBA" id="ARBA00022490"/>
    </source>
</evidence>
<dbReference type="FunFam" id="1.20.920.30:FF:000005">
    <property type="entry name" value="Dynein, axonemal, heavy chain 2"/>
    <property type="match status" value="1"/>
</dbReference>
<dbReference type="Pfam" id="PF17852">
    <property type="entry name" value="Dynein_AAA_lid"/>
    <property type="match status" value="1"/>
</dbReference>
<dbReference type="PANTHER" id="PTHR22878:SF68">
    <property type="entry name" value="DYNEIN HEAVY CHAIN 6, AXONEMAL-LIKE"/>
    <property type="match status" value="1"/>
</dbReference>
<gene>
    <name evidence="15" type="primary">DNAH6_0</name>
    <name evidence="15" type="ORF">FJT64_009663</name>
</gene>
<comment type="similarity">
    <text evidence="2">Belongs to the dynein heavy chain family.</text>
</comment>
<dbReference type="InterPro" id="IPR035699">
    <property type="entry name" value="AAA_6"/>
</dbReference>
<dbReference type="Gene3D" id="1.20.920.20">
    <property type="match status" value="1"/>
</dbReference>
<evidence type="ECO:0000256" key="1">
    <source>
        <dbReference type="ARBA" id="ARBA00004430"/>
    </source>
</evidence>
<comment type="caution">
    <text evidence="15">The sequence shown here is derived from an EMBL/GenBank/DDBJ whole genome shotgun (WGS) entry which is preliminary data.</text>
</comment>
<dbReference type="Pfam" id="PF12780">
    <property type="entry name" value="AAA_8"/>
    <property type="match status" value="1"/>
</dbReference>
<dbReference type="Gene3D" id="1.10.8.710">
    <property type="match status" value="1"/>
</dbReference>
<dbReference type="Pfam" id="PF12775">
    <property type="entry name" value="AAA_7"/>
    <property type="match status" value="1"/>
</dbReference>
<dbReference type="OrthoDB" id="447173at2759"/>
<feature type="domain" description="AAA+ ATPase" evidence="14">
    <location>
        <begin position="2050"/>
        <end position="2196"/>
    </location>
</feature>
<evidence type="ECO:0000256" key="6">
    <source>
        <dbReference type="ARBA" id="ARBA00022840"/>
    </source>
</evidence>
<keyword evidence="12" id="KW-0966">Cell projection</keyword>
<feature type="domain" description="AAA+ ATPase" evidence="14">
    <location>
        <begin position="1705"/>
        <end position="1841"/>
    </location>
</feature>
<feature type="compositionally biased region" description="Low complexity" evidence="13">
    <location>
        <begin position="148"/>
        <end position="170"/>
    </location>
</feature>
<keyword evidence="10" id="KW-0505">Motor protein</keyword>
<dbReference type="Gene3D" id="1.20.140.100">
    <property type="entry name" value="Dynein heavy chain, N-terminal domain 2"/>
    <property type="match status" value="1"/>
</dbReference>
<dbReference type="Gene3D" id="1.20.58.1120">
    <property type="match status" value="1"/>
</dbReference>
<feature type="compositionally biased region" description="Low complexity" evidence="13">
    <location>
        <begin position="24"/>
        <end position="36"/>
    </location>
</feature>
<dbReference type="FunFam" id="1.20.140.100:FF:000004">
    <property type="entry name" value="Dynein axonemal heavy chain 6"/>
    <property type="match status" value="1"/>
</dbReference>
<feature type="compositionally biased region" description="Basic and acidic residues" evidence="13">
    <location>
        <begin position="490"/>
        <end position="500"/>
    </location>
</feature>
<organism evidence="15 16">
    <name type="scientific">Amphibalanus amphitrite</name>
    <name type="common">Striped barnacle</name>
    <name type="synonym">Balanus amphitrite</name>
    <dbReference type="NCBI Taxonomy" id="1232801"/>
    <lineage>
        <taxon>Eukaryota</taxon>
        <taxon>Metazoa</taxon>
        <taxon>Ecdysozoa</taxon>
        <taxon>Arthropoda</taxon>
        <taxon>Crustacea</taxon>
        <taxon>Multicrustacea</taxon>
        <taxon>Cirripedia</taxon>
        <taxon>Thoracica</taxon>
        <taxon>Thoracicalcarea</taxon>
        <taxon>Balanomorpha</taxon>
        <taxon>Balanoidea</taxon>
        <taxon>Balanidae</taxon>
        <taxon>Amphibalaninae</taxon>
        <taxon>Amphibalanus</taxon>
    </lineage>
</organism>
<keyword evidence="7" id="KW-0243">Dynein</keyword>
<accession>A0A6A4VSM7</accession>
<feature type="compositionally biased region" description="Basic residues" evidence="13">
    <location>
        <begin position="119"/>
        <end position="128"/>
    </location>
</feature>
<dbReference type="Proteomes" id="UP000440578">
    <property type="component" value="Unassembled WGS sequence"/>
</dbReference>
<evidence type="ECO:0000313" key="15">
    <source>
        <dbReference type="EMBL" id="KAF0292311.1"/>
    </source>
</evidence>
<keyword evidence="8" id="KW-0175">Coiled coil</keyword>
<dbReference type="InterPro" id="IPR013602">
    <property type="entry name" value="Dynein_heavy_linker"/>
</dbReference>
<evidence type="ECO:0000313" key="16">
    <source>
        <dbReference type="Proteomes" id="UP000440578"/>
    </source>
</evidence>
<proteinExistence type="inferred from homology"/>
<keyword evidence="4" id="KW-0493">Microtubule</keyword>
<dbReference type="PANTHER" id="PTHR22878">
    <property type="entry name" value="DYNEIN HEAVY CHAIN 6, AXONEMAL-LIKE-RELATED"/>
    <property type="match status" value="1"/>
</dbReference>
<dbReference type="InterPro" id="IPR041466">
    <property type="entry name" value="Dynein_AAA5_ext"/>
</dbReference>
<keyword evidence="16" id="KW-1185">Reference proteome</keyword>
<evidence type="ECO:0000256" key="8">
    <source>
        <dbReference type="ARBA" id="ARBA00023054"/>
    </source>
</evidence>
<dbReference type="Pfam" id="PF22597">
    <property type="entry name" value="DYN_lid"/>
    <property type="match status" value="1"/>
</dbReference>
<dbReference type="GO" id="GO:0007018">
    <property type="term" value="P:microtubule-based movement"/>
    <property type="evidence" value="ECO:0007669"/>
    <property type="project" value="InterPro"/>
</dbReference>
<feature type="compositionally biased region" description="Basic and acidic residues" evidence="13">
    <location>
        <begin position="60"/>
        <end position="70"/>
    </location>
</feature>
<feature type="region of interest" description="Disordered" evidence="13">
    <location>
        <begin position="59"/>
        <end position="106"/>
    </location>
</feature>
<evidence type="ECO:0000256" key="7">
    <source>
        <dbReference type="ARBA" id="ARBA00023017"/>
    </source>
</evidence>
<evidence type="ECO:0000259" key="14">
    <source>
        <dbReference type="SMART" id="SM00382"/>
    </source>
</evidence>
<dbReference type="Gene3D" id="1.10.287.2620">
    <property type="match status" value="1"/>
</dbReference>
<dbReference type="InterPro" id="IPR026983">
    <property type="entry name" value="DHC"/>
</dbReference>
<dbReference type="FunFam" id="1.20.920.20:FF:000001">
    <property type="entry name" value="dynein heavy chain 2, axonemal"/>
    <property type="match status" value="1"/>
</dbReference>
<comment type="subcellular location">
    <subcellularLocation>
        <location evidence="1">Cytoplasm</location>
        <location evidence="1">Cytoskeleton</location>
        <location evidence="1">Cilium axoneme</location>
    </subcellularLocation>
</comment>
<dbReference type="GO" id="GO:0005524">
    <property type="term" value="F:ATP binding"/>
    <property type="evidence" value="ECO:0007669"/>
    <property type="project" value="UniProtKB-KW"/>
</dbReference>
<dbReference type="CDD" id="cd00009">
    <property type="entry name" value="AAA"/>
    <property type="match status" value="1"/>
</dbReference>
<dbReference type="InterPro" id="IPR042228">
    <property type="entry name" value="Dynein_linker_3"/>
</dbReference>
<dbReference type="Gene3D" id="1.20.920.30">
    <property type="match status" value="1"/>
</dbReference>
<keyword evidence="6" id="KW-0067">ATP-binding</keyword>
<keyword evidence="9" id="KW-0969">Cilium</keyword>
<dbReference type="InterPro" id="IPR024317">
    <property type="entry name" value="Dynein_heavy_chain_D4_dom"/>
</dbReference>
<feature type="compositionally biased region" description="Pro residues" evidence="13">
    <location>
        <begin position="506"/>
        <end position="522"/>
    </location>
</feature>
<dbReference type="Pfam" id="PF12774">
    <property type="entry name" value="AAA_6"/>
    <property type="match status" value="1"/>
</dbReference>
<dbReference type="SUPFAM" id="SSF52540">
    <property type="entry name" value="P-loop containing nucleoside triphosphate hydrolases"/>
    <property type="match status" value="4"/>
</dbReference>
<evidence type="ECO:0000256" key="11">
    <source>
        <dbReference type="ARBA" id="ARBA00023212"/>
    </source>
</evidence>
<dbReference type="GO" id="GO:0030286">
    <property type="term" value="C:dynein complex"/>
    <property type="evidence" value="ECO:0007669"/>
    <property type="project" value="UniProtKB-KW"/>
</dbReference>
<dbReference type="FunFam" id="3.40.50.300:FF:001143">
    <property type="entry name" value="Dynein axonemal heavy chain 6"/>
    <property type="match status" value="1"/>
</dbReference>
<dbReference type="Gene3D" id="3.40.50.300">
    <property type="entry name" value="P-loop containing nucleotide triphosphate hydrolases"/>
    <property type="match status" value="3"/>
</dbReference>
<feature type="region of interest" description="Disordered" evidence="13">
    <location>
        <begin position="486"/>
        <end position="532"/>
    </location>
</feature>
<keyword evidence="3" id="KW-0963">Cytoplasm</keyword>
<evidence type="ECO:0000256" key="13">
    <source>
        <dbReference type="SAM" id="MobiDB-lite"/>
    </source>
</evidence>
<dbReference type="GO" id="GO:0005930">
    <property type="term" value="C:axoneme"/>
    <property type="evidence" value="ECO:0007669"/>
    <property type="project" value="UniProtKB-SubCell"/>
</dbReference>
<dbReference type="GO" id="GO:0005874">
    <property type="term" value="C:microtubule"/>
    <property type="evidence" value="ECO:0007669"/>
    <property type="project" value="UniProtKB-KW"/>
</dbReference>
<dbReference type="InterPro" id="IPR054354">
    <property type="entry name" value="DYNC2H1-like_lid"/>
</dbReference>
<dbReference type="Pfam" id="PF08393">
    <property type="entry name" value="DHC_N2"/>
    <property type="match status" value="1"/>
</dbReference>
<feature type="region of interest" description="Disordered" evidence="13">
    <location>
        <begin position="119"/>
        <end position="170"/>
    </location>
</feature>
<keyword evidence="5" id="KW-0547">Nucleotide-binding</keyword>
<dbReference type="InterPro" id="IPR024743">
    <property type="entry name" value="Dynein_HC_stalk"/>
</dbReference>
<evidence type="ECO:0000256" key="5">
    <source>
        <dbReference type="ARBA" id="ARBA00022741"/>
    </source>
</evidence>
<keyword evidence="11" id="KW-0206">Cytoskeleton</keyword>
<evidence type="ECO:0000256" key="9">
    <source>
        <dbReference type="ARBA" id="ARBA00023069"/>
    </source>
</evidence>
<dbReference type="GO" id="GO:0045505">
    <property type="term" value="F:dynein intermediate chain binding"/>
    <property type="evidence" value="ECO:0007669"/>
    <property type="project" value="InterPro"/>
</dbReference>
<dbReference type="EMBL" id="VIIS01001822">
    <property type="protein sequence ID" value="KAF0292311.1"/>
    <property type="molecule type" value="Genomic_DNA"/>
</dbReference>
<dbReference type="SMART" id="SM00382">
    <property type="entry name" value="AAA"/>
    <property type="match status" value="3"/>
</dbReference>
<dbReference type="InterPro" id="IPR042222">
    <property type="entry name" value="Dynein_2_N"/>
</dbReference>
<dbReference type="FunFam" id="3.40.50.300:FF:000063">
    <property type="entry name" value="dynein heavy chain 6, axonemal"/>
    <property type="match status" value="1"/>
</dbReference>
<dbReference type="InterPro" id="IPR003593">
    <property type="entry name" value="AAA+_ATPase"/>
</dbReference>